<reference evidence="2 3" key="1">
    <citation type="submission" date="2019-06" db="EMBL/GenBank/DDBJ databases">
        <title>A novel species of marine bacteria.</title>
        <authorList>
            <person name="Wang Y."/>
        </authorList>
    </citation>
    <scope>NUCLEOTIDE SEQUENCE [LARGE SCALE GENOMIC DNA]</scope>
    <source>
        <strain evidence="2 3">MA1-10</strain>
    </source>
</reference>
<proteinExistence type="predicted"/>
<comment type="caution">
    <text evidence="2">The sequence shown here is derived from an EMBL/GenBank/DDBJ whole genome shotgun (WGS) entry which is preliminary data.</text>
</comment>
<organism evidence="2 3">
    <name type="scientific">Aliiroseovarius halocynthiae</name>
    <dbReference type="NCBI Taxonomy" id="985055"/>
    <lineage>
        <taxon>Bacteria</taxon>
        <taxon>Pseudomonadati</taxon>
        <taxon>Pseudomonadota</taxon>
        <taxon>Alphaproteobacteria</taxon>
        <taxon>Rhodobacterales</taxon>
        <taxon>Paracoccaceae</taxon>
        <taxon>Aliiroseovarius</taxon>
    </lineage>
</organism>
<dbReference type="RefSeq" id="WP_142854003.1">
    <property type="nucleotide sequence ID" value="NZ_FXWW01000003.1"/>
</dbReference>
<dbReference type="OrthoDB" id="277808at2"/>
<dbReference type="InterPro" id="IPR029044">
    <property type="entry name" value="Nucleotide-diphossugar_trans"/>
</dbReference>
<dbReference type="GO" id="GO:0000030">
    <property type="term" value="F:mannosyltransferase activity"/>
    <property type="evidence" value="ECO:0007669"/>
    <property type="project" value="TreeGrafter"/>
</dbReference>
<dbReference type="InterPro" id="IPR007577">
    <property type="entry name" value="GlycoTrfase_DXD_sugar-bd_CS"/>
</dbReference>
<sequence>MEISIPKKLGHIWIGPLQPPIEWMQSWKDHHTDWEYTLYDNEYLLSRRWRAQSLINEYYRRGQYAGVADLMRYQILYEQGGLIPGADSRCLRPTDELWTTPSLFTVYENEEKKPGLVSPFLASAKGHPYLDQILRRLVRRSSPERLETPWKSVGNQFLKRAISTQPPENLVIFPSHYFIPKHKESPRYQGDGPVYCDQMWGTTLNLYQKPDGVDIEAIRKEHITILEAKLS</sequence>
<evidence type="ECO:0000313" key="2">
    <source>
        <dbReference type="EMBL" id="TQV67191.1"/>
    </source>
</evidence>
<dbReference type="GO" id="GO:0051999">
    <property type="term" value="P:mannosyl-inositol phosphorylceramide biosynthetic process"/>
    <property type="evidence" value="ECO:0007669"/>
    <property type="project" value="TreeGrafter"/>
</dbReference>
<dbReference type="PANTHER" id="PTHR32385:SF15">
    <property type="entry name" value="INOSITOL PHOSPHOCERAMIDE MANNOSYLTRANSFERASE 1"/>
    <property type="match status" value="1"/>
</dbReference>
<dbReference type="Pfam" id="PF04488">
    <property type="entry name" value="Gly_transf_sug"/>
    <property type="match status" value="1"/>
</dbReference>
<protein>
    <recommendedName>
        <fullName evidence="4">Glycosyl transferase</fullName>
    </recommendedName>
</protein>
<dbReference type="Gene3D" id="3.90.550.20">
    <property type="match status" value="1"/>
</dbReference>
<dbReference type="PANTHER" id="PTHR32385">
    <property type="entry name" value="MANNOSYL PHOSPHORYLINOSITOL CERAMIDE SYNTHASE"/>
    <property type="match status" value="1"/>
</dbReference>
<dbReference type="InterPro" id="IPR051706">
    <property type="entry name" value="Glycosyltransferase_domain"/>
</dbReference>
<evidence type="ECO:0000256" key="1">
    <source>
        <dbReference type="ARBA" id="ARBA00022679"/>
    </source>
</evidence>
<dbReference type="SUPFAM" id="SSF53448">
    <property type="entry name" value="Nucleotide-diphospho-sugar transferases"/>
    <property type="match status" value="1"/>
</dbReference>
<dbReference type="Proteomes" id="UP000315816">
    <property type="component" value="Unassembled WGS sequence"/>
</dbReference>
<name>A0A545SQF3_9RHOB</name>
<evidence type="ECO:0008006" key="4">
    <source>
        <dbReference type="Google" id="ProtNLM"/>
    </source>
</evidence>
<dbReference type="GO" id="GO:0016020">
    <property type="term" value="C:membrane"/>
    <property type="evidence" value="ECO:0007669"/>
    <property type="project" value="GOC"/>
</dbReference>
<keyword evidence="1" id="KW-0808">Transferase</keyword>
<dbReference type="AlphaFoldDB" id="A0A545SQF3"/>
<keyword evidence="3" id="KW-1185">Reference proteome</keyword>
<gene>
    <name evidence="2" type="ORF">FIL88_11455</name>
</gene>
<dbReference type="EMBL" id="VICH01000007">
    <property type="protein sequence ID" value="TQV67191.1"/>
    <property type="molecule type" value="Genomic_DNA"/>
</dbReference>
<evidence type="ECO:0000313" key="3">
    <source>
        <dbReference type="Proteomes" id="UP000315816"/>
    </source>
</evidence>
<accession>A0A545SQF3</accession>